<dbReference type="Gene3D" id="3.40.1410.10">
    <property type="entry name" value="Chorismate lyase-like"/>
    <property type="match status" value="1"/>
</dbReference>
<proteinExistence type="predicted"/>
<reference evidence="5 6" key="1">
    <citation type="submission" date="2019-10" db="EMBL/GenBank/DDBJ databases">
        <title>Georgenia wutianyii sp. nov. and Georgenia yuyongxinii sp. nov. isolated from plateau pika (Ochotona curzoniae) in the Qinghai-Tibet plateau of China.</title>
        <authorList>
            <person name="Tian Z."/>
        </authorList>
    </citation>
    <scope>NUCLEOTIDE SEQUENCE [LARGE SCALE GENOMIC DNA]</scope>
    <source>
        <strain evidence="5 6">DSM 21501</strain>
    </source>
</reference>
<evidence type="ECO:0000256" key="1">
    <source>
        <dbReference type="ARBA" id="ARBA00023015"/>
    </source>
</evidence>
<evidence type="ECO:0000259" key="4">
    <source>
        <dbReference type="PROSITE" id="PS50949"/>
    </source>
</evidence>
<dbReference type="InterPro" id="IPR036390">
    <property type="entry name" value="WH_DNA-bd_sf"/>
</dbReference>
<organism evidence="5 6">
    <name type="scientific">Georgenia thermotolerans</name>
    <dbReference type="NCBI Taxonomy" id="527326"/>
    <lineage>
        <taxon>Bacteria</taxon>
        <taxon>Bacillati</taxon>
        <taxon>Actinomycetota</taxon>
        <taxon>Actinomycetes</taxon>
        <taxon>Micrococcales</taxon>
        <taxon>Bogoriellaceae</taxon>
        <taxon>Georgenia</taxon>
    </lineage>
</organism>
<dbReference type="InterPro" id="IPR011663">
    <property type="entry name" value="UTRA"/>
</dbReference>
<dbReference type="PRINTS" id="PR00035">
    <property type="entry name" value="HTHGNTR"/>
</dbReference>
<protein>
    <submittedName>
        <fullName evidence="5">UTRA domain-containing protein</fullName>
    </submittedName>
</protein>
<dbReference type="SMART" id="SM00345">
    <property type="entry name" value="HTH_GNTR"/>
    <property type="match status" value="1"/>
</dbReference>
<keyword evidence="1" id="KW-0805">Transcription regulation</keyword>
<dbReference type="Proteomes" id="UP000451860">
    <property type="component" value="Unassembled WGS sequence"/>
</dbReference>
<dbReference type="Gene3D" id="1.10.10.10">
    <property type="entry name" value="Winged helix-like DNA-binding domain superfamily/Winged helix DNA-binding domain"/>
    <property type="match status" value="1"/>
</dbReference>
<gene>
    <name evidence="5" type="ORF">GB883_02835</name>
</gene>
<dbReference type="CDD" id="cd07377">
    <property type="entry name" value="WHTH_GntR"/>
    <property type="match status" value="1"/>
</dbReference>
<dbReference type="GO" id="GO:0045892">
    <property type="term" value="P:negative regulation of DNA-templated transcription"/>
    <property type="evidence" value="ECO:0007669"/>
    <property type="project" value="TreeGrafter"/>
</dbReference>
<dbReference type="AlphaFoldDB" id="A0A7J5UTP9"/>
<sequence length="250" mass="27483">MLGAVNRGFLDPTLPGTLHEQISDEFRSRIASGAWPPRYRLPSEPDLAAELSVGRGTLRRALQTLLEEGLLRRVPGKGTFVTSTIIEPAIAQKLTSLSEDFTRQGIVSATEVIDCALMAPPAPVAALLEVPAGGNVLRLYRRRTTADGPVALLHNYVRAVNLPGIEHVDFEKESLFNTLETTYQLRIATARRTFSAEPATEAVAKQLEVPVGSPVQYLEQVTYLADGHPIEYSDVWIRSDRLRVTSLLSR</sequence>
<dbReference type="PROSITE" id="PS50949">
    <property type="entry name" value="HTH_GNTR"/>
    <property type="match status" value="1"/>
</dbReference>
<keyword evidence="6" id="KW-1185">Reference proteome</keyword>
<dbReference type="SUPFAM" id="SSF46785">
    <property type="entry name" value="Winged helix' DNA-binding domain"/>
    <property type="match status" value="1"/>
</dbReference>
<feature type="domain" description="HTH gntR-type" evidence="4">
    <location>
        <begin position="16"/>
        <end position="84"/>
    </location>
</feature>
<dbReference type="InterPro" id="IPR036388">
    <property type="entry name" value="WH-like_DNA-bd_sf"/>
</dbReference>
<evidence type="ECO:0000256" key="3">
    <source>
        <dbReference type="ARBA" id="ARBA00023163"/>
    </source>
</evidence>
<comment type="caution">
    <text evidence="5">The sequence shown here is derived from an EMBL/GenBank/DDBJ whole genome shotgun (WGS) entry which is preliminary data.</text>
</comment>
<dbReference type="OrthoDB" id="7363114at2"/>
<dbReference type="InterPro" id="IPR000524">
    <property type="entry name" value="Tscrpt_reg_HTH_GntR"/>
</dbReference>
<evidence type="ECO:0000313" key="5">
    <source>
        <dbReference type="EMBL" id="KAE8765648.1"/>
    </source>
</evidence>
<keyword evidence="2" id="KW-0238">DNA-binding</keyword>
<keyword evidence="3" id="KW-0804">Transcription</keyword>
<evidence type="ECO:0000256" key="2">
    <source>
        <dbReference type="ARBA" id="ARBA00023125"/>
    </source>
</evidence>
<dbReference type="Pfam" id="PF00392">
    <property type="entry name" value="GntR"/>
    <property type="match status" value="1"/>
</dbReference>
<dbReference type="InterPro" id="IPR028978">
    <property type="entry name" value="Chorismate_lyase_/UTRA_dom_sf"/>
</dbReference>
<evidence type="ECO:0000313" key="6">
    <source>
        <dbReference type="Proteomes" id="UP000451860"/>
    </source>
</evidence>
<accession>A0A7J5UTP9</accession>
<dbReference type="SUPFAM" id="SSF64288">
    <property type="entry name" value="Chorismate lyase-like"/>
    <property type="match status" value="1"/>
</dbReference>
<dbReference type="InterPro" id="IPR050679">
    <property type="entry name" value="Bact_HTH_transcr_reg"/>
</dbReference>
<dbReference type="EMBL" id="WHJE01000007">
    <property type="protein sequence ID" value="KAE8765648.1"/>
    <property type="molecule type" value="Genomic_DNA"/>
</dbReference>
<dbReference type="GO" id="GO:0003700">
    <property type="term" value="F:DNA-binding transcription factor activity"/>
    <property type="evidence" value="ECO:0007669"/>
    <property type="project" value="InterPro"/>
</dbReference>
<dbReference type="Pfam" id="PF07702">
    <property type="entry name" value="UTRA"/>
    <property type="match status" value="1"/>
</dbReference>
<dbReference type="PANTHER" id="PTHR44846">
    <property type="entry name" value="MANNOSYL-D-GLYCERATE TRANSPORT/METABOLISM SYSTEM REPRESSOR MNGR-RELATED"/>
    <property type="match status" value="1"/>
</dbReference>
<dbReference type="PANTHER" id="PTHR44846:SF1">
    <property type="entry name" value="MANNOSYL-D-GLYCERATE TRANSPORT_METABOLISM SYSTEM REPRESSOR MNGR-RELATED"/>
    <property type="match status" value="1"/>
</dbReference>
<dbReference type="GO" id="GO:0003677">
    <property type="term" value="F:DNA binding"/>
    <property type="evidence" value="ECO:0007669"/>
    <property type="project" value="UniProtKB-KW"/>
</dbReference>
<dbReference type="SMART" id="SM00866">
    <property type="entry name" value="UTRA"/>
    <property type="match status" value="1"/>
</dbReference>
<name>A0A7J5UTP9_9MICO</name>